<dbReference type="RefSeq" id="WP_289827189.1">
    <property type="nucleotide sequence ID" value="NZ_JAUEIR010000005.1"/>
</dbReference>
<dbReference type="GO" id="GO:0016757">
    <property type="term" value="F:glycosyltransferase activity"/>
    <property type="evidence" value="ECO:0007669"/>
    <property type="project" value="UniProtKB-KW"/>
</dbReference>
<dbReference type="AlphaFoldDB" id="A0AAW7K1F8"/>
<evidence type="ECO:0000313" key="2">
    <source>
        <dbReference type="EMBL" id="MDN0069461.1"/>
    </source>
</evidence>
<sequence>MVAQIKSKGRVGIVTYIRSANYGSALQAFALQECVSSMGYDSYLIDWLDLSSWRNRAERYMHIASQLLWTVKAPRASLRLRLHTGHSRAQTQKKQQAFASFEKRCLRFMGGDYAQPGAFDAFICGSDQVWSLSMPGLHRTFFLRFAPPTKRIAYAPSFGADSVPRHNRKILSRYLRGMTYISVRERSGVQIVKEATGRDAPCVLDPVLLAGEGFWRDRIALPTCDSGKPYVLAYLLSDNKPAYEHIKRYAESRGARLVWVESGVPAPSGAEMVTPDPMEFVSLVVGASGVATDSFHGLAFSLLFRRSFMLINRAYESNSAQGTRMESLLELALGQKGSVDGLVRIQVDDTADTVWQLVSSRLERERAKSGRYLASALEDVCKRRD</sequence>
<keyword evidence="2" id="KW-0328">Glycosyltransferase</keyword>
<accession>A0AAW7K1F8</accession>
<name>A0AAW7K1F8_9ACTN</name>
<keyword evidence="2" id="KW-0808">Transferase</keyword>
<organism evidence="2 3">
    <name type="scientific">Collinsella ihumii</name>
    <dbReference type="NCBI Taxonomy" id="1720204"/>
    <lineage>
        <taxon>Bacteria</taxon>
        <taxon>Bacillati</taxon>
        <taxon>Actinomycetota</taxon>
        <taxon>Coriobacteriia</taxon>
        <taxon>Coriobacteriales</taxon>
        <taxon>Coriobacteriaceae</taxon>
        <taxon>Collinsella</taxon>
    </lineage>
</organism>
<gene>
    <name evidence="2" type="ORF">QVN40_07060</name>
</gene>
<dbReference type="EMBL" id="JAUEIR010000005">
    <property type="protein sequence ID" value="MDN0069461.1"/>
    <property type="molecule type" value="Genomic_DNA"/>
</dbReference>
<dbReference type="Pfam" id="PF04230">
    <property type="entry name" value="PS_pyruv_trans"/>
    <property type="match status" value="1"/>
</dbReference>
<evidence type="ECO:0000313" key="3">
    <source>
        <dbReference type="Proteomes" id="UP001168505"/>
    </source>
</evidence>
<proteinExistence type="predicted"/>
<dbReference type="InterPro" id="IPR007345">
    <property type="entry name" value="Polysacch_pyruvyl_Trfase"/>
</dbReference>
<feature type="domain" description="Polysaccharide pyruvyl transferase" evidence="1">
    <location>
        <begin position="21"/>
        <end position="313"/>
    </location>
</feature>
<protein>
    <submittedName>
        <fullName evidence="2">Polysaccharide pyruvyl transferase family protein</fullName>
        <ecNumber evidence="2">2.4.-.-</ecNumber>
    </submittedName>
</protein>
<comment type="caution">
    <text evidence="2">The sequence shown here is derived from an EMBL/GenBank/DDBJ whole genome shotgun (WGS) entry which is preliminary data.</text>
</comment>
<evidence type="ECO:0000259" key="1">
    <source>
        <dbReference type="Pfam" id="PF04230"/>
    </source>
</evidence>
<dbReference type="EC" id="2.4.-.-" evidence="2"/>
<reference evidence="2" key="1">
    <citation type="submission" date="2023-06" db="EMBL/GenBank/DDBJ databases">
        <authorList>
            <person name="Zeman M."/>
            <person name="Kubasova T."/>
            <person name="Jahodarova E."/>
            <person name="Nykrynova M."/>
            <person name="Rychlik I."/>
        </authorList>
    </citation>
    <scope>NUCLEOTIDE SEQUENCE</scope>
    <source>
        <strain evidence="2">15_COKtk</strain>
    </source>
</reference>
<reference evidence="2" key="2">
    <citation type="submission" date="2023-08" db="EMBL/GenBank/DDBJ databases">
        <title>Identification and characterization of horizontal gene transfer across gut microbiota members of farm animals based on homology search.</title>
        <authorList>
            <person name="Schwarzerova J."/>
            <person name="Nykrynova M."/>
            <person name="Jureckova K."/>
            <person name="Cejkova D."/>
            <person name="Rychlik I."/>
        </authorList>
    </citation>
    <scope>NUCLEOTIDE SEQUENCE</scope>
    <source>
        <strain evidence="2">15_COKtk</strain>
    </source>
</reference>
<dbReference type="Proteomes" id="UP001168505">
    <property type="component" value="Unassembled WGS sequence"/>
</dbReference>